<feature type="compositionally biased region" description="Low complexity" evidence="1">
    <location>
        <begin position="179"/>
        <end position="209"/>
    </location>
</feature>
<feature type="region of interest" description="Disordered" evidence="1">
    <location>
        <begin position="111"/>
        <end position="219"/>
    </location>
</feature>
<dbReference type="Proteomes" id="UP000234333">
    <property type="component" value="Unassembled WGS sequence"/>
</dbReference>
<dbReference type="EMBL" id="FXZC01000005">
    <property type="protein sequence ID" value="SMX91094.1"/>
    <property type="molecule type" value="Genomic_DNA"/>
</dbReference>
<evidence type="ECO:0000259" key="2">
    <source>
        <dbReference type="SMART" id="SM00507"/>
    </source>
</evidence>
<feature type="compositionally biased region" description="Acidic residues" evidence="1">
    <location>
        <begin position="296"/>
        <end position="308"/>
    </location>
</feature>
<evidence type="ECO:0000313" key="3">
    <source>
        <dbReference type="EMBL" id="SMX91094.1"/>
    </source>
</evidence>
<feature type="compositionally biased region" description="Basic and acidic residues" evidence="1">
    <location>
        <begin position="277"/>
        <end position="287"/>
    </location>
</feature>
<accession>A0A2H1JUW5</accession>
<protein>
    <recommendedName>
        <fullName evidence="2">HNH nuclease domain-containing protein</fullName>
    </recommendedName>
</protein>
<proteinExistence type="predicted"/>
<feature type="domain" description="HNH nuclease" evidence="2">
    <location>
        <begin position="691"/>
        <end position="748"/>
    </location>
</feature>
<organism evidence="3 4">
    <name type="scientific">Brevibacterium casei CIP 102111</name>
    <dbReference type="NCBI Taxonomy" id="1255625"/>
    <lineage>
        <taxon>Bacteria</taxon>
        <taxon>Bacillati</taxon>
        <taxon>Actinomycetota</taxon>
        <taxon>Actinomycetes</taxon>
        <taxon>Micrococcales</taxon>
        <taxon>Brevibacteriaceae</taxon>
        <taxon>Brevibacterium</taxon>
    </lineage>
</organism>
<sequence length="942" mass="101511">MKGIPTGNGQSANSAAASPRDARVGSGPAGGDEGAEHGSHTRFQTTVRLDSSSSALAVISAESDQVQLKVLEATAGLTLERAVRAWGNAVPDGDSPFRIATIAASVACSLERDGRGESDNEDSGQEDGSVDEGIVGPAAIDQGADGDGIDGVGKLTSPRDSQGEPAAGDLRNSTVDAVSTSTLSSNRLASSSDGAASSSLGRPVSPSSSESRRDPFGPCADPECLVCTGKASPPAASTELVIIRQSPTELLSFDADFSAQWSLLATMQSVSTESAADEAHDGRESDRPGASAITDADAECESDGEAETDSDRLDFPDFGLDTDMSVWISDNVPAEDVAETASILGLSIAKTYRHLGIAMTIIHGLPRFADRVRAGEFTMAHVQAAADLCRTVAFRYLPRIDEHLAERRADVTCDRLRTALRKFITVLQPAEDRSKTAAERRRVDFQAYKNGSACLSLIGPTDELYACYRRVEAMARAVRARRGAAFDLPPGVEIADERSIQALEYDILSRPQPRLCIRVRSIDPVTGVQTEREEPLLDDKGNLLFDIDPDGAIVMHDGQVAATGAGGDGSLRAAASGVAGDAVGTDDSRRGSAFSASPLNGSRIIDSRVVIAMPTHHWWLYWQAGVVVTVPFLTVCGESDLPGVLPEGSPIPAETARRIAGYSSTMTRILTDPATGTPLDAKATTYRIPNNVRRTLISKWAVCSVPGCTRKAVTSEIDHIIPFFHLDPLKGGLTRFGNLHPLCKRHHAIKTADRFRVRMLDTGTVEYEFRHGVTTRSRAPDQPIDVAHALEFSELCCLSPGEVPIPEHLIPPAKDTVEVPPDEDAVRERDDAIRRAEEAAERDRLLAESIARSIDARRRKRLLDCFDWPNVTHQACLPPGTDPVTMKRLMPGKRESAYSIWRRRDEAGDEWTEPLDQFWESSRAWTATCVQWDHDEDDPPPF</sequence>
<evidence type="ECO:0000313" key="4">
    <source>
        <dbReference type="Proteomes" id="UP000234333"/>
    </source>
</evidence>
<reference evidence="3 4" key="1">
    <citation type="submission" date="2017-03" db="EMBL/GenBank/DDBJ databases">
        <authorList>
            <person name="Afonso C.L."/>
            <person name="Miller P.J."/>
            <person name="Scott M.A."/>
            <person name="Spackman E."/>
            <person name="Goraichik I."/>
            <person name="Dimitrov K.M."/>
            <person name="Suarez D.L."/>
            <person name="Swayne D.E."/>
        </authorList>
    </citation>
    <scope>NUCLEOTIDE SEQUENCE [LARGE SCALE GENOMIC DNA]</scope>
    <source>
        <strain evidence="3 4">CIP 102111</strain>
    </source>
</reference>
<name>A0A2H1JUW5_9MICO</name>
<feature type="compositionally biased region" description="Acidic residues" evidence="1">
    <location>
        <begin position="119"/>
        <end position="130"/>
    </location>
</feature>
<gene>
    <name evidence="3" type="ORF">BC102111_02587</name>
</gene>
<evidence type="ECO:0000256" key="1">
    <source>
        <dbReference type="SAM" id="MobiDB-lite"/>
    </source>
</evidence>
<dbReference type="SMART" id="SM00507">
    <property type="entry name" value="HNHc"/>
    <property type="match status" value="1"/>
</dbReference>
<feature type="region of interest" description="Disordered" evidence="1">
    <location>
        <begin position="1"/>
        <end position="47"/>
    </location>
</feature>
<feature type="region of interest" description="Disordered" evidence="1">
    <location>
        <begin position="274"/>
        <end position="314"/>
    </location>
</feature>
<dbReference type="AlphaFoldDB" id="A0A2H1JUW5"/>
<dbReference type="CDD" id="cd00085">
    <property type="entry name" value="HNHc"/>
    <property type="match status" value="1"/>
</dbReference>
<dbReference type="InterPro" id="IPR003615">
    <property type="entry name" value="HNH_nuc"/>
</dbReference>